<dbReference type="RefSeq" id="WP_345607982.1">
    <property type="nucleotide sequence ID" value="NZ_BAABJV010000001.1"/>
</dbReference>
<proteinExistence type="predicted"/>
<evidence type="ECO:0000313" key="2">
    <source>
        <dbReference type="Proteomes" id="UP001501147"/>
    </source>
</evidence>
<dbReference type="Proteomes" id="UP001501147">
    <property type="component" value="Unassembled WGS sequence"/>
</dbReference>
<dbReference type="EMBL" id="BAABJV010000001">
    <property type="protein sequence ID" value="GAA4759377.1"/>
    <property type="molecule type" value="Genomic_DNA"/>
</dbReference>
<keyword evidence="2" id="KW-1185">Reference proteome</keyword>
<organism evidence="1 2">
    <name type="scientific">Streptomyces sanyensis</name>
    <dbReference type="NCBI Taxonomy" id="568869"/>
    <lineage>
        <taxon>Bacteria</taxon>
        <taxon>Bacillati</taxon>
        <taxon>Actinomycetota</taxon>
        <taxon>Actinomycetes</taxon>
        <taxon>Kitasatosporales</taxon>
        <taxon>Streptomycetaceae</taxon>
        <taxon>Streptomyces</taxon>
    </lineage>
</organism>
<protein>
    <submittedName>
        <fullName evidence="1">Uncharacterized protein</fullName>
    </submittedName>
</protein>
<sequence>MNPQTHLAIDGYVDALPAHGTSWGTVRFDLIHFPTDADSLAPDTPDTVYACTTGDPRITDVLLCEIQPGDLVRVTGTLAPPDDPEKPAHFTVDGLEVLEAAPAPVVYGLVLERFGNDAVVFDADRDQVPVFTTSGRWVGEAATAETISDLINAYECPLTMKLVRRGGAELGGLD</sequence>
<gene>
    <name evidence="1" type="ORF">GCM10023329_00110</name>
</gene>
<comment type="caution">
    <text evidence="1">The sequence shown here is derived from an EMBL/GenBank/DDBJ whole genome shotgun (WGS) entry which is preliminary data.</text>
</comment>
<reference evidence="2" key="1">
    <citation type="journal article" date="2019" name="Int. J. Syst. Evol. Microbiol.">
        <title>The Global Catalogue of Microorganisms (GCM) 10K type strain sequencing project: providing services to taxonomists for standard genome sequencing and annotation.</title>
        <authorList>
            <consortium name="The Broad Institute Genomics Platform"/>
            <consortium name="The Broad Institute Genome Sequencing Center for Infectious Disease"/>
            <person name="Wu L."/>
            <person name="Ma J."/>
        </authorList>
    </citation>
    <scope>NUCLEOTIDE SEQUENCE [LARGE SCALE GENOMIC DNA]</scope>
    <source>
        <strain evidence="2">JCM 18324</strain>
    </source>
</reference>
<evidence type="ECO:0000313" key="1">
    <source>
        <dbReference type="EMBL" id="GAA4759377.1"/>
    </source>
</evidence>
<name>A0ABP8ZLV4_9ACTN</name>
<accession>A0ABP8ZLV4</accession>